<organism evidence="4 5">
    <name type="scientific">Marinimicrobium koreense</name>
    <dbReference type="NCBI Taxonomy" id="306545"/>
    <lineage>
        <taxon>Bacteria</taxon>
        <taxon>Pseudomonadati</taxon>
        <taxon>Pseudomonadota</taxon>
        <taxon>Gammaproteobacteria</taxon>
        <taxon>Cellvibrionales</taxon>
        <taxon>Cellvibrionaceae</taxon>
        <taxon>Marinimicrobium</taxon>
    </lineage>
</organism>
<protein>
    <submittedName>
        <fullName evidence="4">Deoxyadenosine/deoxycytidine kinase</fullName>
    </submittedName>
</protein>
<dbReference type="GO" id="GO:0019136">
    <property type="term" value="F:deoxynucleoside kinase activity"/>
    <property type="evidence" value="ECO:0007669"/>
    <property type="project" value="InterPro"/>
</dbReference>
<gene>
    <name evidence="4" type="ORF">EDC38_1540</name>
</gene>
<dbReference type="Proteomes" id="UP000273643">
    <property type="component" value="Unassembled WGS sequence"/>
</dbReference>
<feature type="domain" description="Deoxynucleoside kinase" evidence="3">
    <location>
        <begin position="21"/>
        <end position="210"/>
    </location>
</feature>
<reference evidence="4 5" key="1">
    <citation type="submission" date="2018-11" db="EMBL/GenBank/DDBJ databases">
        <title>Genomic Encyclopedia of Type Strains, Phase IV (KMG-IV): sequencing the most valuable type-strain genomes for metagenomic binning, comparative biology and taxonomic classification.</title>
        <authorList>
            <person name="Goeker M."/>
        </authorList>
    </citation>
    <scope>NUCLEOTIDE SEQUENCE [LARGE SCALE GENOMIC DNA]</scope>
    <source>
        <strain evidence="4 5">DSM 16974</strain>
    </source>
</reference>
<comment type="caution">
    <text evidence="4">The sequence shown here is derived from an EMBL/GenBank/DDBJ whole genome shotgun (WGS) entry which is preliminary data.</text>
</comment>
<name>A0A3N1NPY5_9GAMM</name>
<dbReference type="SUPFAM" id="SSF52540">
    <property type="entry name" value="P-loop containing nucleoside triphosphate hydrolases"/>
    <property type="match status" value="1"/>
</dbReference>
<feature type="binding site" evidence="2">
    <location>
        <begin position="151"/>
        <end position="155"/>
    </location>
    <ligand>
        <name>ATP</name>
        <dbReference type="ChEBI" id="CHEBI:30616"/>
    </ligand>
</feature>
<evidence type="ECO:0000313" key="5">
    <source>
        <dbReference type="Proteomes" id="UP000273643"/>
    </source>
</evidence>
<dbReference type="EMBL" id="RJUK01000001">
    <property type="protein sequence ID" value="ROQ20922.1"/>
    <property type="molecule type" value="Genomic_DNA"/>
</dbReference>
<sequence>MAAMFDDQQLDFSQADLPRYIAVEGPIGVGKTTLAKNLAQLFNYDVLLEQPEENPFLERFYRSPKTAALQTQLFFLFQRANQLEQLRQNDMFEPVRVADFLIEKDQLFAQVTLDDDELAIYQQVYDRLTLDAPRPDLVIYLQAPSRVLNERIRERGIASEQRISPEYIEALNEAYTQFFHYYDSSPLLIVNAQDLDLARNREHFQQLIETLLTIKSGRHYYNPTPAL</sequence>
<dbReference type="Gene3D" id="3.40.50.300">
    <property type="entry name" value="P-loop containing nucleotide triphosphate hydrolases"/>
    <property type="match status" value="1"/>
</dbReference>
<feature type="binding site" evidence="2">
    <location>
        <begin position="25"/>
        <end position="33"/>
    </location>
    <ligand>
        <name>ATP</name>
        <dbReference type="ChEBI" id="CHEBI:30616"/>
    </ligand>
</feature>
<dbReference type="PIRSF" id="PIRSF000705">
    <property type="entry name" value="DNK"/>
    <property type="match status" value="1"/>
</dbReference>
<dbReference type="InterPro" id="IPR050566">
    <property type="entry name" value="Deoxyribonucleoside_kinase"/>
</dbReference>
<keyword evidence="2" id="KW-0067">ATP-binding</keyword>
<dbReference type="AlphaFoldDB" id="A0A3N1NPY5"/>
<keyword evidence="4" id="KW-0808">Transferase</keyword>
<dbReference type="GO" id="GO:0005524">
    <property type="term" value="F:ATP binding"/>
    <property type="evidence" value="ECO:0007669"/>
    <property type="project" value="UniProtKB-KW"/>
</dbReference>
<dbReference type="CDD" id="cd01673">
    <property type="entry name" value="dNK"/>
    <property type="match status" value="1"/>
</dbReference>
<evidence type="ECO:0000256" key="2">
    <source>
        <dbReference type="PIRSR" id="PIRSR000705-3"/>
    </source>
</evidence>
<dbReference type="PANTHER" id="PTHR10513:SF46">
    <property type="entry name" value="DEOXYGUANOSINE KINASE"/>
    <property type="match status" value="1"/>
</dbReference>
<keyword evidence="5" id="KW-1185">Reference proteome</keyword>
<proteinExistence type="predicted"/>
<keyword evidence="2" id="KW-0547">Nucleotide-binding</keyword>
<accession>A0A3N1NPY5</accession>
<evidence type="ECO:0000256" key="1">
    <source>
        <dbReference type="PIRSR" id="PIRSR000705-1"/>
    </source>
</evidence>
<dbReference type="InterPro" id="IPR031314">
    <property type="entry name" value="DNK_dom"/>
</dbReference>
<evidence type="ECO:0000313" key="4">
    <source>
        <dbReference type="EMBL" id="ROQ20922.1"/>
    </source>
</evidence>
<dbReference type="Pfam" id="PF01712">
    <property type="entry name" value="dNK"/>
    <property type="match status" value="1"/>
</dbReference>
<dbReference type="PANTHER" id="PTHR10513">
    <property type="entry name" value="DEOXYNUCLEOSIDE KINASE"/>
    <property type="match status" value="1"/>
</dbReference>
<feature type="active site" description="Proton acceptor" evidence="1">
    <location>
        <position position="99"/>
    </location>
</feature>
<keyword evidence="4" id="KW-0418">Kinase</keyword>
<dbReference type="GO" id="GO:0005737">
    <property type="term" value="C:cytoplasm"/>
    <property type="evidence" value="ECO:0007669"/>
    <property type="project" value="TreeGrafter"/>
</dbReference>
<evidence type="ECO:0000259" key="3">
    <source>
        <dbReference type="Pfam" id="PF01712"/>
    </source>
</evidence>
<dbReference type="InterPro" id="IPR002624">
    <property type="entry name" value="DCK/DGK"/>
</dbReference>
<dbReference type="InterPro" id="IPR027417">
    <property type="entry name" value="P-loop_NTPase"/>
</dbReference>